<organism evidence="2 3">
    <name type="scientific">Amycolatopsis dongchuanensis</name>
    <dbReference type="NCBI Taxonomy" id="1070866"/>
    <lineage>
        <taxon>Bacteria</taxon>
        <taxon>Bacillati</taxon>
        <taxon>Actinomycetota</taxon>
        <taxon>Actinomycetes</taxon>
        <taxon>Pseudonocardiales</taxon>
        <taxon>Pseudonocardiaceae</taxon>
        <taxon>Amycolatopsis</taxon>
    </lineage>
</organism>
<keyword evidence="3" id="KW-1185">Reference proteome</keyword>
<sequence length="88" mass="9445">MKCPLSTKNTGTPSQPNGSTPVWNATTASTASPRSPSSARECPARRVGRATDDDNPQEIVMPADRSPGARCYEVFTQIRIVLLSVLVE</sequence>
<proteinExistence type="predicted"/>
<dbReference type="Proteomes" id="UP001500192">
    <property type="component" value="Unassembled WGS sequence"/>
</dbReference>
<comment type="caution">
    <text evidence="2">The sequence shown here is derived from an EMBL/GenBank/DDBJ whole genome shotgun (WGS) entry which is preliminary data.</text>
</comment>
<reference evidence="3" key="1">
    <citation type="journal article" date="2019" name="Int. J. Syst. Evol. Microbiol.">
        <title>The Global Catalogue of Microorganisms (GCM) 10K type strain sequencing project: providing services to taxonomists for standard genome sequencing and annotation.</title>
        <authorList>
            <consortium name="The Broad Institute Genomics Platform"/>
            <consortium name="The Broad Institute Genome Sequencing Center for Infectious Disease"/>
            <person name="Wu L."/>
            <person name="Ma J."/>
        </authorList>
    </citation>
    <scope>NUCLEOTIDE SEQUENCE [LARGE SCALE GENOMIC DNA]</scope>
    <source>
        <strain evidence="3">JCM 18054</strain>
    </source>
</reference>
<protein>
    <submittedName>
        <fullName evidence="2">Uncharacterized protein</fullName>
    </submittedName>
</protein>
<evidence type="ECO:0000313" key="3">
    <source>
        <dbReference type="Proteomes" id="UP001500192"/>
    </source>
</evidence>
<evidence type="ECO:0000313" key="2">
    <source>
        <dbReference type="EMBL" id="GAA5156238.1"/>
    </source>
</evidence>
<accession>A0ABP9Q3A6</accession>
<gene>
    <name evidence="2" type="ORF">GCM10023214_13270</name>
</gene>
<evidence type="ECO:0000256" key="1">
    <source>
        <dbReference type="SAM" id="MobiDB-lite"/>
    </source>
</evidence>
<feature type="compositionally biased region" description="Low complexity" evidence="1">
    <location>
        <begin position="25"/>
        <end position="41"/>
    </location>
</feature>
<feature type="compositionally biased region" description="Polar residues" evidence="1">
    <location>
        <begin position="1"/>
        <end position="24"/>
    </location>
</feature>
<dbReference type="EMBL" id="BAABIB010000035">
    <property type="protein sequence ID" value="GAA5156238.1"/>
    <property type="molecule type" value="Genomic_DNA"/>
</dbReference>
<feature type="region of interest" description="Disordered" evidence="1">
    <location>
        <begin position="1"/>
        <end position="64"/>
    </location>
</feature>
<name>A0ABP9Q3A6_9PSEU</name>